<evidence type="ECO:0000313" key="8">
    <source>
        <dbReference type="Proteomes" id="UP001623349"/>
    </source>
</evidence>
<dbReference type="EMBL" id="BAAFST010000005">
    <property type="protein sequence ID" value="GAB1289920.1"/>
    <property type="molecule type" value="Genomic_DNA"/>
</dbReference>
<comment type="subcellular location">
    <subcellularLocation>
        <location evidence="1">Membrane</location>
        <topology evidence="1">Multi-pass membrane protein</topology>
    </subcellularLocation>
</comment>
<keyword evidence="8" id="KW-1185">Reference proteome</keyword>
<feature type="transmembrane region" description="Helical" evidence="5">
    <location>
        <begin position="80"/>
        <end position="102"/>
    </location>
</feature>
<feature type="domain" description="ABC-2 type transporter transmembrane" evidence="6">
    <location>
        <begin position="72"/>
        <end position="159"/>
    </location>
</feature>
<keyword evidence="7" id="KW-0067">ATP-binding</keyword>
<keyword evidence="7" id="KW-0547">Nucleotide-binding</keyword>
<organism evidence="7 8">
    <name type="scientific">Apodemus speciosus</name>
    <name type="common">Large Japanese field mouse</name>
    <dbReference type="NCBI Taxonomy" id="105296"/>
    <lineage>
        <taxon>Eukaryota</taxon>
        <taxon>Metazoa</taxon>
        <taxon>Chordata</taxon>
        <taxon>Craniata</taxon>
        <taxon>Vertebrata</taxon>
        <taxon>Euteleostomi</taxon>
        <taxon>Mammalia</taxon>
        <taxon>Eutheria</taxon>
        <taxon>Euarchontoglires</taxon>
        <taxon>Glires</taxon>
        <taxon>Rodentia</taxon>
        <taxon>Myomorpha</taxon>
        <taxon>Muroidea</taxon>
        <taxon>Muridae</taxon>
        <taxon>Murinae</taxon>
        <taxon>Apodemus</taxon>
    </lineage>
</organism>
<evidence type="ECO:0000259" key="6">
    <source>
        <dbReference type="Pfam" id="PF01061"/>
    </source>
</evidence>
<keyword evidence="3 5" id="KW-1133">Transmembrane helix</keyword>
<protein>
    <submittedName>
        <fullName evidence="7">ATP-binding cassette sub-family G member 3</fullName>
    </submittedName>
</protein>
<evidence type="ECO:0000256" key="1">
    <source>
        <dbReference type="ARBA" id="ARBA00004141"/>
    </source>
</evidence>
<dbReference type="Pfam" id="PF01061">
    <property type="entry name" value="ABC2_membrane"/>
    <property type="match status" value="1"/>
</dbReference>
<sequence>MALGRLDYLVYSWCNGPLVGSLSWKMDLRGQYMYRSSRVCPGGQSKQEIGIEGRVYPGYFRCSKSDEGRQVRVRTSVKDFFAMAFTIMMLAYSASSLSLSLGAGENVAAIRTLLVIIYFVFMLCFAGLSLDTDFLHVLSWIRYISIPHYGFRALLHNEFLGQNFCPEQNTEEVSRCQNFVM</sequence>
<evidence type="ECO:0000256" key="4">
    <source>
        <dbReference type="ARBA" id="ARBA00023136"/>
    </source>
</evidence>
<keyword evidence="4 5" id="KW-0472">Membrane</keyword>
<dbReference type="Proteomes" id="UP001623349">
    <property type="component" value="Unassembled WGS sequence"/>
</dbReference>
<evidence type="ECO:0000313" key="7">
    <source>
        <dbReference type="EMBL" id="GAB1289920.1"/>
    </source>
</evidence>
<evidence type="ECO:0000256" key="5">
    <source>
        <dbReference type="SAM" id="Phobius"/>
    </source>
</evidence>
<accession>A0ABQ0ESJ9</accession>
<reference evidence="7 8" key="1">
    <citation type="submission" date="2024-08" db="EMBL/GenBank/DDBJ databases">
        <title>The draft genome of Apodemus speciosus.</title>
        <authorList>
            <person name="Nabeshima K."/>
            <person name="Suzuki S."/>
            <person name="Onuma M."/>
        </authorList>
    </citation>
    <scope>NUCLEOTIDE SEQUENCE [LARGE SCALE GENOMIC DNA]</scope>
    <source>
        <strain evidence="7">IB14-021</strain>
    </source>
</reference>
<comment type="caution">
    <text evidence="7">The sequence shown here is derived from an EMBL/GenBank/DDBJ whole genome shotgun (WGS) entry which is preliminary data.</text>
</comment>
<feature type="transmembrane region" description="Helical" evidence="5">
    <location>
        <begin position="108"/>
        <end position="130"/>
    </location>
</feature>
<proteinExistence type="predicted"/>
<evidence type="ECO:0000256" key="2">
    <source>
        <dbReference type="ARBA" id="ARBA00022692"/>
    </source>
</evidence>
<evidence type="ECO:0000256" key="3">
    <source>
        <dbReference type="ARBA" id="ARBA00022989"/>
    </source>
</evidence>
<keyword evidence="2 5" id="KW-0812">Transmembrane</keyword>
<dbReference type="GO" id="GO:0005524">
    <property type="term" value="F:ATP binding"/>
    <property type="evidence" value="ECO:0007669"/>
    <property type="project" value="UniProtKB-KW"/>
</dbReference>
<name>A0ABQ0ESJ9_APOSI</name>
<dbReference type="InterPro" id="IPR013525">
    <property type="entry name" value="ABC2_TM"/>
</dbReference>
<gene>
    <name evidence="7" type="ORF">APTSU1_000515000</name>
</gene>